<dbReference type="InterPro" id="IPR014867">
    <property type="entry name" value="Spore_coat_CotH_CotH2/3/7"/>
</dbReference>
<protein>
    <submittedName>
        <fullName evidence="2">CotH protein</fullName>
    </submittedName>
</protein>
<dbReference type="RefSeq" id="WP_015706647.1">
    <property type="nucleotide sequence ID" value="NC_015578.1"/>
</dbReference>
<dbReference type="Pfam" id="PF18998">
    <property type="entry name" value="Flg_new_2"/>
    <property type="match status" value="1"/>
</dbReference>
<dbReference type="PROSITE" id="PS51257">
    <property type="entry name" value="PROKAR_LIPOPROTEIN"/>
    <property type="match status" value="1"/>
</dbReference>
<dbReference type="OrthoDB" id="9803752at2"/>
<evidence type="ECO:0000259" key="1">
    <source>
        <dbReference type="Pfam" id="PF18998"/>
    </source>
</evidence>
<dbReference type="Pfam" id="PF08757">
    <property type="entry name" value="CotH"/>
    <property type="match status" value="1"/>
</dbReference>
<gene>
    <name evidence="2" type="ordered locus">TREPR_3665</name>
</gene>
<dbReference type="eggNOG" id="COG2755">
    <property type="taxonomic scope" value="Bacteria"/>
</dbReference>
<dbReference type="HOGENOM" id="CLU_022931_2_0_12"/>
<reference evidence="3" key="1">
    <citation type="submission" date="2009-12" db="EMBL/GenBank/DDBJ databases">
        <title>Complete sequence of Treponema primitia strain ZAS-2.</title>
        <authorList>
            <person name="Tetu S.G."/>
            <person name="Matson E."/>
            <person name="Ren Q."/>
            <person name="Seshadri R."/>
            <person name="Elbourne L."/>
            <person name="Hassan K.A."/>
            <person name="Durkin A."/>
            <person name="Radune D."/>
            <person name="Mohamoud Y."/>
            <person name="Shay R."/>
            <person name="Jin S."/>
            <person name="Zhang X."/>
            <person name="Lucey K."/>
            <person name="Ballor N.R."/>
            <person name="Ottesen E."/>
            <person name="Rosenthal R."/>
            <person name="Allen A."/>
            <person name="Leadbetter J.R."/>
            <person name="Paulsen I.T."/>
        </authorList>
    </citation>
    <scope>NUCLEOTIDE SEQUENCE [LARGE SCALE GENOMIC DNA]</scope>
    <source>
        <strain evidence="3">ATCC BAA-887 / DSM 12427 / ZAS-2</strain>
    </source>
</reference>
<sequence length="501" mass="55998">MQNYSKVLVGIILVFGFVLSGCKQVNNPGDDKTYLVKIGTVTNGTISANPTSGAEGTEITLTVSPDDGYRLKIGTLKYGTTLINENTKKFNLPASNITVTAKFRILADDDSEDESGLSIIKIDTGGRAIDSKDTWLENAAYTIFNSDGTTITASGATDIKGRGNFTWGLEKKPYSLKLSSKTSLLGMPSHKRWVLLANHLDKTLLRNEIGFKLGEIFDHIDWTPHTVQVELYVNDVYQGVYQFSEAIKLDANRVAIDEIKKGNPGGGYILEIDERRGEESNFTTTHGVVFNCSDPDDGLDKKPTGSPQTLFEKIRADVQHAEDVLYSGDFTDPDNGYRKYLDVDSFVDWYLVEEIACYQDSKFYSSVYMYYDPSDQKYHLGPLWDFDTHFGNAWSMVSTGFLIKDSKWISRLFDDPYFVSLIKARWNEKKSAVDALQTFIDARADSLNAAQANNFERWPILNTNIGGANSQIAGSYAGEIAFLKLWLTLRISWLDTAINRL</sequence>
<organism evidence="2 3">
    <name type="scientific">Treponema primitia (strain ATCC BAA-887 / DSM 12427 / ZAS-2)</name>
    <dbReference type="NCBI Taxonomy" id="545694"/>
    <lineage>
        <taxon>Bacteria</taxon>
        <taxon>Pseudomonadati</taxon>
        <taxon>Spirochaetota</taxon>
        <taxon>Spirochaetia</taxon>
        <taxon>Spirochaetales</taxon>
        <taxon>Treponemataceae</taxon>
        <taxon>Treponema</taxon>
    </lineage>
</organism>
<dbReference type="AlphaFoldDB" id="F5YQF9"/>
<accession>F5YQF9</accession>
<evidence type="ECO:0000313" key="2">
    <source>
        <dbReference type="EMBL" id="AEF85770.1"/>
    </source>
</evidence>
<dbReference type="Proteomes" id="UP000009223">
    <property type="component" value="Chromosome"/>
</dbReference>
<evidence type="ECO:0000313" key="3">
    <source>
        <dbReference type="Proteomes" id="UP000009223"/>
    </source>
</evidence>
<proteinExistence type="predicted"/>
<keyword evidence="3" id="KW-1185">Reference proteome</keyword>
<dbReference type="InterPro" id="IPR044060">
    <property type="entry name" value="Bacterial_rp_domain"/>
</dbReference>
<dbReference type="eggNOG" id="COG4935">
    <property type="taxonomic scope" value="Bacteria"/>
</dbReference>
<feature type="domain" description="Bacterial repeat" evidence="1">
    <location>
        <begin position="34"/>
        <end position="104"/>
    </location>
</feature>
<name>F5YQF9_TREPZ</name>
<reference evidence="2 3" key="2">
    <citation type="journal article" date="2011" name="ISME J.">
        <title>RNA-seq reveals cooperative metabolic interactions between two termite-gut spirochete species in co-culture.</title>
        <authorList>
            <person name="Rosenthal A.Z."/>
            <person name="Matson E.G."/>
            <person name="Eldar A."/>
            <person name="Leadbetter J.R."/>
        </authorList>
    </citation>
    <scope>NUCLEOTIDE SEQUENCE [LARGE SCALE GENOMIC DNA]</scope>
    <source>
        <strain evidence="3">ATCC BAA-887 / DSM 12427 / ZAS-2</strain>
    </source>
</reference>
<dbReference type="EMBL" id="CP001843">
    <property type="protein sequence ID" value="AEF85770.1"/>
    <property type="molecule type" value="Genomic_DNA"/>
</dbReference>
<dbReference type="KEGG" id="tpi:TREPR_3665"/>